<dbReference type="PRINTS" id="PR00261">
    <property type="entry name" value="LDLRECEPTOR"/>
</dbReference>
<feature type="disulfide bond" evidence="13">
    <location>
        <begin position="2772"/>
        <end position="2787"/>
    </location>
</feature>
<evidence type="ECO:0000256" key="11">
    <source>
        <dbReference type="ARBA" id="ARBA00023180"/>
    </source>
</evidence>
<feature type="domain" description="EGF-like" evidence="17">
    <location>
        <begin position="3593"/>
        <end position="3629"/>
    </location>
</feature>
<evidence type="ECO:0000256" key="8">
    <source>
        <dbReference type="ARBA" id="ARBA00023136"/>
    </source>
</evidence>
<dbReference type="PROSITE" id="PS00022">
    <property type="entry name" value="EGF_1"/>
    <property type="match status" value="1"/>
</dbReference>
<dbReference type="EMBL" id="JAAMOB010000010">
    <property type="protein sequence ID" value="KAF4107934.1"/>
    <property type="molecule type" value="Genomic_DNA"/>
</dbReference>
<evidence type="ECO:0000256" key="4">
    <source>
        <dbReference type="ARBA" id="ARBA00022692"/>
    </source>
</evidence>
<keyword evidence="11" id="KW-0325">Glycoprotein</keyword>
<feature type="disulfide bond" evidence="13">
    <location>
        <begin position="838"/>
        <end position="853"/>
    </location>
</feature>
<dbReference type="SMART" id="SM00181">
    <property type="entry name" value="EGF"/>
    <property type="match status" value="20"/>
</dbReference>
<feature type="disulfide bond" evidence="13">
    <location>
        <begin position="2573"/>
        <end position="2588"/>
    </location>
</feature>
<keyword evidence="7 15" id="KW-1133">Transmembrane helix</keyword>
<feature type="disulfide bond" evidence="13">
    <location>
        <begin position="1467"/>
        <end position="1482"/>
    </location>
</feature>
<accession>A0A7J6CLH9</accession>
<feature type="disulfide bond" evidence="13">
    <location>
        <begin position="119"/>
        <end position="134"/>
    </location>
</feature>
<feature type="disulfide bond" evidence="13">
    <location>
        <begin position="100"/>
        <end position="112"/>
    </location>
</feature>
<dbReference type="PROSITE" id="PS50068">
    <property type="entry name" value="LDLRA_2"/>
    <property type="match status" value="50"/>
</dbReference>
<dbReference type="FunFam" id="4.10.400.10:FF:000034">
    <property type="entry name" value="Low-density lipoprotein receptor-related protein 2"/>
    <property type="match status" value="1"/>
</dbReference>
<evidence type="ECO:0000256" key="1">
    <source>
        <dbReference type="ARBA" id="ARBA00004167"/>
    </source>
</evidence>
<dbReference type="InterPro" id="IPR011042">
    <property type="entry name" value="6-blade_b-propeller_TolB-like"/>
</dbReference>
<feature type="disulfide bond" evidence="13">
    <location>
        <begin position="1698"/>
        <end position="1713"/>
    </location>
</feature>
<dbReference type="FunFam" id="2.10.25.10:FF:000037">
    <property type="entry name" value="Signal peptide, CUB domain and EGF-like domain-containing 2"/>
    <property type="match status" value="1"/>
</dbReference>
<feature type="chain" id="PRO_5029844588" description="EGF-like domain-containing protein" evidence="16">
    <location>
        <begin position="22"/>
        <end position="3710"/>
    </location>
</feature>
<feature type="disulfide bond" evidence="13">
    <location>
        <begin position="2134"/>
        <end position="2149"/>
    </location>
</feature>
<dbReference type="InterPro" id="IPR000033">
    <property type="entry name" value="LDLR_classB_rpt"/>
</dbReference>
<dbReference type="PROSITE" id="PS51120">
    <property type="entry name" value="LDLRB"/>
    <property type="match status" value="2"/>
</dbReference>
<feature type="disulfide bond" evidence="13">
    <location>
        <begin position="144"/>
        <end position="162"/>
    </location>
</feature>
<feature type="disulfide bond" evidence="13">
    <location>
        <begin position="137"/>
        <end position="149"/>
    </location>
</feature>
<dbReference type="InterPro" id="IPR051221">
    <property type="entry name" value="LDLR-related"/>
</dbReference>
<feature type="disulfide bond" evidence="13">
    <location>
        <begin position="30"/>
        <end position="48"/>
    </location>
</feature>
<feature type="disulfide bond" evidence="13">
    <location>
        <begin position="2346"/>
        <end position="2361"/>
    </location>
</feature>
<dbReference type="PANTHER" id="PTHR22722:SF12">
    <property type="entry name" value="EGF-LIKE DOMAIN-CONTAINING PROTEIN"/>
    <property type="match status" value="1"/>
</dbReference>
<dbReference type="InterPro" id="IPR036055">
    <property type="entry name" value="LDL_receptor-like_sf"/>
</dbReference>
<feature type="disulfide bond" evidence="13">
    <location>
        <begin position="1299"/>
        <end position="1314"/>
    </location>
</feature>
<comment type="caution">
    <text evidence="18">The sequence shown here is derived from an EMBL/GenBank/DDBJ whole genome shotgun (WGS) entry which is preliminary data.</text>
</comment>
<dbReference type="GO" id="GO:0005509">
    <property type="term" value="F:calcium ion binding"/>
    <property type="evidence" value="ECO:0007669"/>
    <property type="project" value="InterPro"/>
</dbReference>
<feature type="disulfide bond" evidence="13">
    <location>
        <begin position="1571"/>
        <end position="1586"/>
    </location>
</feature>
<feature type="disulfide bond" evidence="13">
    <location>
        <begin position="79"/>
        <end position="94"/>
    </location>
</feature>
<feature type="repeat" description="LDL-receptor class B" evidence="14">
    <location>
        <begin position="3047"/>
        <end position="3090"/>
    </location>
</feature>
<feature type="disulfide bond" evidence="13">
    <location>
        <begin position="2396"/>
        <end position="2411"/>
    </location>
</feature>
<dbReference type="PROSITE" id="PS01209">
    <property type="entry name" value="LDLRA_1"/>
    <property type="match status" value="20"/>
</dbReference>
<feature type="disulfide bond" evidence="13">
    <location>
        <begin position="1659"/>
        <end position="1674"/>
    </location>
</feature>
<dbReference type="InterPro" id="IPR023415">
    <property type="entry name" value="LDLR_class-A_CS"/>
</dbReference>
<keyword evidence="8 15" id="KW-0472">Membrane</keyword>
<feature type="disulfide bond" evidence="13">
    <location>
        <begin position="1197"/>
        <end position="1212"/>
    </location>
</feature>
<feature type="disulfide bond" evidence="13">
    <location>
        <begin position="1109"/>
        <end position="1124"/>
    </location>
</feature>
<dbReference type="PROSITE" id="PS01186">
    <property type="entry name" value="EGF_2"/>
    <property type="match status" value="2"/>
</dbReference>
<feature type="disulfide bond" evidence="13">
    <location>
        <begin position="1005"/>
        <end position="1020"/>
    </location>
</feature>
<dbReference type="FunFam" id="2.10.25.10:FF:000010">
    <property type="entry name" value="Pro-epidermal growth factor"/>
    <property type="match status" value="1"/>
</dbReference>
<dbReference type="Gene3D" id="4.10.1220.10">
    <property type="entry name" value="EGF-type module"/>
    <property type="match status" value="7"/>
</dbReference>
<protein>
    <recommendedName>
        <fullName evidence="17">EGF-like domain-containing protein</fullName>
    </recommendedName>
</protein>
<feature type="disulfide bond" evidence="13">
    <location>
        <begin position="1837"/>
        <end position="1852"/>
    </location>
</feature>
<feature type="disulfide bond" evidence="13">
    <location>
        <begin position="2671"/>
        <end position="2683"/>
    </location>
</feature>
<feature type="transmembrane region" description="Helical" evidence="15">
    <location>
        <begin position="3637"/>
        <end position="3656"/>
    </location>
</feature>
<keyword evidence="3" id="KW-0254">Endocytosis</keyword>
<name>A0A7J6CLH9_9TELE</name>
<keyword evidence="9 12" id="KW-1015">Disulfide bond</keyword>
<dbReference type="SUPFAM" id="SSF63825">
    <property type="entry name" value="YWTD domain"/>
    <property type="match status" value="3"/>
</dbReference>
<evidence type="ECO:0000256" key="3">
    <source>
        <dbReference type="ARBA" id="ARBA00022583"/>
    </source>
</evidence>
<feature type="disulfide bond" evidence="13">
    <location>
        <begin position="1531"/>
        <end position="1546"/>
    </location>
</feature>
<feature type="disulfide bond" evidence="13">
    <location>
        <begin position="2612"/>
        <end position="2627"/>
    </location>
</feature>
<feature type="disulfide bond" evidence="13">
    <location>
        <begin position="2474"/>
        <end position="2489"/>
    </location>
</feature>
<feature type="disulfide bond" evidence="13">
    <location>
        <begin position="1236"/>
        <end position="1251"/>
    </location>
</feature>
<dbReference type="InterPro" id="IPR009030">
    <property type="entry name" value="Growth_fac_rcpt_cys_sf"/>
</dbReference>
<dbReference type="SUPFAM" id="SSF57184">
    <property type="entry name" value="Growth factor receptor domain"/>
    <property type="match status" value="2"/>
</dbReference>
<dbReference type="Pfam" id="PF00008">
    <property type="entry name" value="EGF"/>
    <property type="match status" value="1"/>
</dbReference>
<feature type="repeat" description="LDL-receptor class B" evidence="14">
    <location>
        <begin position="379"/>
        <end position="424"/>
    </location>
</feature>
<evidence type="ECO:0000256" key="12">
    <source>
        <dbReference type="PROSITE-ProRule" id="PRU00076"/>
    </source>
</evidence>
<dbReference type="Pfam" id="PF14670">
    <property type="entry name" value="FXa_inhibition"/>
    <property type="match status" value="1"/>
</dbReference>
<feature type="disulfide bond" evidence="13">
    <location>
        <begin position="2792"/>
        <end position="2804"/>
    </location>
</feature>
<reference evidence="18 19" key="1">
    <citation type="submission" date="2020-04" db="EMBL/GenBank/DDBJ databases">
        <title>Chromosome-level genome assembly of a cyprinid fish Onychostoma macrolepis by integration of Nanopore Sequencing, Bionano and Hi-C technology.</title>
        <authorList>
            <person name="Wang D."/>
        </authorList>
    </citation>
    <scope>NUCLEOTIDE SEQUENCE [LARGE SCALE GENOMIC DNA]</scope>
    <source>
        <strain evidence="18">SWU-2019</strain>
        <tissue evidence="18">Muscle</tissue>
    </source>
</reference>
<dbReference type="SMART" id="SM00192">
    <property type="entry name" value="LDLa"/>
    <property type="match status" value="50"/>
</dbReference>
<dbReference type="InterPro" id="IPR001881">
    <property type="entry name" value="EGF-like_Ca-bd_dom"/>
</dbReference>
<feature type="disulfide bond" evidence="13">
    <location>
        <begin position="2711"/>
        <end position="2723"/>
    </location>
</feature>
<keyword evidence="19" id="KW-1185">Reference proteome</keyword>
<dbReference type="Gene3D" id="2.120.10.30">
    <property type="entry name" value="TolB, C-terminal domain"/>
    <property type="match status" value="4"/>
</dbReference>
<dbReference type="InterPro" id="IPR002172">
    <property type="entry name" value="LDrepeatLR_classA_rpt"/>
</dbReference>
<dbReference type="Proteomes" id="UP000579812">
    <property type="component" value="Unassembled WGS sequence"/>
</dbReference>
<feature type="disulfide bond" evidence="13">
    <location>
        <begin position="2184"/>
        <end position="2199"/>
    </location>
</feature>
<dbReference type="SUPFAM" id="SSF57196">
    <property type="entry name" value="EGF/Laminin"/>
    <property type="match status" value="2"/>
</dbReference>
<keyword evidence="10" id="KW-0675">Receptor</keyword>
<dbReference type="PROSITE" id="PS01187">
    <property type="entry name" value="EGF_CA"/>
    <property type="match status" value="2"/>
</dbReference>
<evidence type="ECO:0000256" key="10">
    <source>
        <dbReference type="ARBA" id="ARBA00023170"/>
    </source>
</evidence>
<feature type="disulfide bond" evidence="13">
    <location>
        <begin position="1428"/>
        <end position="1443"/>
    </location>
</feature>
<feature type="disulfide bond" evidence="13">
    <location>
        <begin position="2435"/>
        <end position="2450"/>
    </location>
</feature>
<feature type="disulfide bond" evidence="13">
    <location>
        <begin position="1882"/>
        <end position="1897"/>
    </location>
</feature>
<dbReference type="Gene3D" id="2.10.25.10">
    <property type="entry name" value="Laminin"/>
    <property type="match status" value="4"/>
</dbReference>
<evidence type="ECO:0000256" key="6">
    <source>
        <dbReference type="ARBA" id="ARBA00022737"/>
    </source>
</evidence>
<evidence type="ECO:0000313" key="19">
    <source>
        <dbReference type="Proteomes" id="UP000579812"/>
    </source>
</evidence>
<feature type="disulfide bond" evidence="13">
    <location>
        <begin position="2799"/>
        <end position="2817"/>
    </location>
</feature>
<dbReference type="InterPro" id="IPR000152">
    <property type="entry name" value="EGF-type_Asp/Asn_hydroxyl_site"/>
</dbReference>
<dbReference type="SMART" id="SM00135">
    <property type="entry name" value="LY"/>
    <property type="match status" value="11"/>
</dbReference>
<feature type="disulfide bond" evidence="13">
    <location>
        <begin position="2050"/>
        <end position="2065"/>
    </location>
</feature>
<feature type="domain" description="EGF-like" evidence="17">
    <location>
        <begin position="213"/>
        <end position="252"/>
    </location>
</feature>
<comment type="subcellular location">
    <subcellularLocation>
        <location evidence="1">Membrane</location>
        <topology evidence="1">Single-pass membrane protein</topology>
    </subcellularLocation>
</comment>
<evidence type="ECO:0000256" key="13">
    <source>
        <dbReference type="PROSITE-ProRule" id="PRU00124"/>
    </source>
</evidence>
<dbReference type="CDD" id="cd00054">
    <property type="entry name" value="EGF_CA"/>
    <property type="match status" value="1"/>
</dbReference>
<keyword evidence="4 15" id="KW-0812">Transmembrane</keyword>
<feature type="disulfide bond" evidence="13">
    <location>
        <begin position="2523"/>
        <end position="2538"/>
    </location>
</feature>
<feature type="signal peptide" evidence="16">
    <location>
        <begin position="1"/>
        <end position="21"/>
    </location>
</feature>
<organism evidence="18 19">
    <name type="scientific">Onychostoma macrolepis</name>
    <dbReference type="NCBI Taxonomy" id="369639"/>
    <lineage>
        <taxon>Eukaryota</taxon>
        <taxon>Metazoa</taxon>
        <taxon>Chordata</taxon>
        <taxon>Craniata</taxon>
        <taxon>Vertebrata</taxon>
        <taxon>Euteleostomi</taxon>
        <taxon>Actinopterygii</taxon>
        <taxon>Neopterygii</taxon>
        <taxon>Teleostei</taxon>
        <taxon>Ostariophysi</taxon>
        <taxon>Cypriniformes</taxon>
        <taxon>Cyprinidae</taxon>
        <taxon>Acrossocheilinae</taxon>
        <taxon>Onychostoma</taxon>
    </lineage>
</organism>
<keyword evidence="5 16" id="KW-0732">Signal</keyword>
<feature type="disulfide bond" evidence="12">
    <location>
        <begin position="3619"/>
        <end position="3628"/>
    </location>
</feature>
<gene>
    <name evidence="18" type="ORF">G5714_010693</name>
</gene>
<feature type="disulfide bond" evidence="13">
    <location>
        <begin position="1922"/>
        <end position="1937"/>
    </location>
</feature>
<dbReference type="GO" id="GO:0043235">
    <property type="term" value="C:receptor complex"/>
    <property type="evidence" value="ECO:0007669"/>
    <property type="project" value="TreeGrafter"/>
</dbReference>
<dbReference type="InterPro" id="IPR018097">
    <property type="entry name" value="EGF_Ca-bd_CS"/>
</dbReference>
<feature type="disulfide bond" evidence="13">
    <location>
        <begin position="1972"/>
        <end position="1987"/>
    </location>
</feature>
<feature type="disulfide bond" evidence="13">
    <location>
        <begin position="2094"/>
        <end position="2109"/>
    </location>
</feature>
<feature type="disulfide bond" evidence="13">
    <location>
        <begin position="2730"/>
        <end position="2745"/>
    </location>
</feature>
<dbReference type="GO" id="GO:0005886">
    <property type="term" value="C:plasma membrane"/>
    <property type="evidence" value="ECO:0007669"/>
    <property type="project" value="TreeGrafter"/>
</dbReference>
<evidence type="ECO:0000256" key="14">
    <source>
        <dbReference type="PROSITE-ProRule" id="PRU00461"/>
    </source>
</evidence>
<feature type="disulfide bond" evidence="13">
    <location>
        <begin position="966"/>
        <end position="981"/>
    </location>
</feature>
<dbReference type="PROSITE" id="PS00010">
    <property type="entry name" value="ASX_HYDROXYL"/>
    <property type="match status" value="1"/>
</dbReference>
<feature type="disulfide bond" evidence="13">
    <location>
        <begin position="23"/>
        <end position="35"/>
    </location>
</feature>
<evidence type="ECO:0000256" key="7">
    <source>
        <dbReference type="ARBA" id="ARBA00022989"/>
    </source>
</evidence>
<feature type="disulfide bond" evidence="13">
    <location>
        <begin position="2651"/>
        <end position="2666"/>
    </location>
</feature>
<evidence type="ECO:0000256" key="15">
    <source>
        <dbReference type="SAM" id="Phobius"/>
    </source>
</evidence>
<dbReference type="GO" id="GO:0005041">
    <property type="term" value="F:low-density lipoprotein particle receptor activity"/>
    <property type="evidence" value="ECO:0007669"/>
    <property type="project" value="TreeGrafter"/>
</dbReference>
<feature type="disulfide bond" evidence="13">
    <location>
        <begin position="2306"/>
        <end position="2321"/>
    </location>
</feature>
<feature type="disulfide bond" evidence="13">
    <location>
        <begin position="2678"/>
        <end position="2696"/>
    </location>
</feature>
<feature type="disulfide bond" evidence="13">
    <location>
        <begin position="42"/>
        <end position="57"/>
    </location>
</feature>
<dbReference type="CDD" id="cd00112">
    <property type="entry name" value="LDLa"/>
    <property type="match status" value="49"/>
</dbReference>
<feature type="disulfide bond" evidence="13">
    <location>
        <begin position="107"/>
        <end position="125"/>
    </location>
</feature>
<feature type="disulfide bond" evidence="13">
    <location>
        <begin position="1620"/>
        <end position="1635"/>
    </location>
</feature>
<feature type="disulfide bond" evidence="13">
    <location>
        <begin position="927"/>
        <end position="942"/>
    </location>
</feature>
<dbReference type="Pfam" id="PF00057">
    <property type="entry name" value="Ldl_recept_a"/>
    <property type="match status" value="49"/>
</dbReference>
<dbReference type="PANTHER" id="PTHR22722">
    <property type="entry name" value="LOW-DENSITY LIPOPROTEIN RECEPTOR-RELATED PROTEIN 2-RELATED"/>
    <property type="match status" value="1"/>
</dbReference>
<feature type="disulfide bond" evidence="13">
    <location>
        <begin position="1158"/>
        <end position="1173"/>
    </location>
</feature>
<evidence type="ECO:0000256" key="2">
    <source>
        <dbReference type="ARBA" id="ARBA00022536"/>
    </source>
</evidence>
<feature type="disulfide bond" evidence="13">
    <location>
        <begin position="2262"/>
        <end position="2277"/>
    </location>
</feature>
<dbReference type="InterPro" id="IPR000742">
    <property type="entry name" value="EGF"/>
</dbReference>
<feature type="disulfide bond" evidence="13">
    <location>
        <begin position="2011"/>
        <end position="2026"/>
    </location>
</feature>
<evidence type="ECO:0000256" key="5">
    <source>
        <dbReference type="ARBA" id="ARBA00022729"/>
    </source>
</evidence>
<feature type="disulfide bond" evidence="13">
    <location>
        <begin position="1069"/>
        <end position="1084"/>
    </location>
</feature>
<comment type="caution">
    <text evidence="12">Lacks conserved residue(s) required for the propagation of feature annotation.</text>
</comment>
<sequence>MDLRHLICCSAVFALLSGVHGGCSRNQWQCDDGVCVTHRWRCDGVSDCQDGSDEMDCVCQPGELECADGSGCVIGSGVCNGRPQCPDTSDEWDCSRRLGCLSGDWKCKNSICIPQELLCNDVNDCGDNSDEETCGSCGKMNIRCPDGTCLTPRQRCDGVAQCSDKRDEPLTCGKSCHNGNGGCSHTCIDQLWGALCTCPTGMRLSANGLDCEDVNECAQSLGPCMHLCTNTPGSFRCLCQNGFKPLGNGSCEAQGAVTKILTTRKGLIGFVNVKTRVYEPLFASESDPITMTYDIQRNFIYWADKDGNIYKALNRKSTILYSGQSGLHSLAIDWLTGQLYWTSITQKAIYTGAADGSAVGMVLSKEMDPIDMVLSPTESFIFWINKGTNDELTIERVEMDGLNRITLVFITAQLPRSLALDVAARRLYWISVYKASIESIRTDGTGRHTFWDFFQGRPAQTLAVFNGWFYLADEKKLWQARQNMPSDKQNGFILKASLPVLNIYHVLQQPQGFAPCKDSGCQLCLPSKKSAAGFTCLCPEGALPMSWGSCENFKVAYATATAIYSLEFAGKTPVKTELFTSDEDIQSFDMYWRRGCVVWSNGTGHVKTNIQSQDLSEYILTLKPACIVRVDQRTGNLYWLACDELSIGVSTIGTLDQSISKQLYQARTAILDLFVDWHRGKLYWLEGGRVMRMKLGLIGGNAETIFRFEEDGVDRIVFDCKANGFLWNMESYLQVMSLLKMWKYSAGKDWVVPGSIMAAYEPYMVTLFNNILTVWNRKDGARVSGVAVENGVVSLSVALREVQQDATAEEVRPTEVTCKSPLVICQGSAVCISRSQRCDGKRDCPDGSDEASCVHMCAKPDDFLCKDGSKCVERDLVCDGRSHCIDGSDEMGCPTMAPETVSMPLKCRVGSKPCEDGHECVLYSHVCDGEMDCKDGSDEHDCEYQCKEDQFQCAHGRMCIDRKQVCDGTPQCQDRSDELDCYSRSHECKHQCDDKTRCIPESFLCDGEKDCVDATDEANCSEIKRGDINLVTLNKGNKEQGLKPPPPVCRSPSMMCPGTSLCISQIQVCDGKIDCPDGFDEVSCVDACSKPGDFLCKDRRKCIDGNLVCDGSPHCFDGSDEMACYMAARNSKPAPLKCRVGSKPCEDGHECVLYSHVCDGEMDCKDGSDEHNCEYRCKEDQFQCAHGRMCIDRKQVCDSTPQCQDRSDELDCFSRSHECKHQCDDKTRCIPESFLCDGEKDCVDATDEANCSKANRGDVNVVPVNKASSGFVPSQPPVCRSPSIMCPGASLCISQTQLCDGRRDCPDGSDEGSCIDTCAKPGDFLCEDRRKCIEGALVCDGRSHCIDGSDEMGCPTIAPKTSTSAPLKCRVGSKPCEDGHECVLYSHVCDGEMDCKDGSDEHDCEYQCKEDQFQCAHGRMCIDRKQVCDGTPQCQDRSDELDCYSRSHECKHQCDDKTRCIPESFLCDGEKDCVDATDEANCSEIKRGDINLVTLNKGNKEQGLKPPPPVCRSPSMMCPGTSLCISQIQVCDGKIDCPDGFDEVSCVDACSKPGDFLCKDRRKCIDGNLVCDGSPHCFDGSDEMACYMAARNSKPAPLKCRVGSKPCEDGHECVLYSHVCDGEMDCKDGSDEHNCEYRCKEDQFQCAHGRMCIDRKQVCDGTPQCQDRSDELDCFSRSHECKHQCDDKTRCIPESFLCDGEKDCVDATDEANCSEIKSGDINLVTVNKDNKEQDLQPPPPVCRSPSMMCPGTSLCISQIRVCDGKIDCPDGDFLCKDRRKCIDGNLVCDGSPHCFDGSDEMACYMAARNSKPAPLKCRVGTKPCKDGHECVLYSHVCDGEMDCKDGSDEANCAVSRPAQTSCKSPSVLCPGTSVCVSQAQMCDGRIDCPDGSDEASCIDACAAPGDFLCKDRRKCIEEALVCDGRSHCLDGSDEVGCSTIATKTTTTAPFKCRVGTKPCKDGHECVLYSHVCDGEMDCKDGSDEEHCELQCNPGMFQCIQGKKCIDFRQVCDGSPQCPDHSDEAGCWKPTKSCSIRCDGNSHCIPEVFICNGMRDCWDGSDEADCAMPTPQSTCKSPYVACQGTSLCILQQYLCDGRKDCPDGSDERPCLRNCPYRSDFMCKDRTKCIKRDLVCDGHSHCLDRSDEMRCPTTAPKTSTTVLLKCRVGSKPCKDGLECVLYSHVCDGEMDCKDGSDEADCDFNCKAGEFQCAHGRKCIDSKLVCDGKPQCQDFSDERDCFIRSKSCSHRCDNKTRCIPENFLCDGEKDCVDGTDESDCGYPTKVVKCESPAVLCRDGSLCIPHTKLCDGKRDCPDGYDETFCLDRCPNAGDFLCKDRKKCVERDLVCDGRSHCIDGSDEMGCPTIAPKTSTSAPFRCRVGSKPCEDGHECVLYSHVCDGEMDCKDGSDEHNCEYRCKEDQFQCAHGRMCIDRKQVCDGTPQCQDRSDELDCFSRSHECKHQCDDKTRCIPESFLCDGEKDCVDATDEANCAPITGPSITDQPVCFSPSVFCHETSKCISQSQLCDGKPDCRDGSDEKNCYTGRASAGASLPLKCPLASKPCRDGKECVLYSHVCDGEKDCKDGSDERNCERKCKKGQFQCAHGRKCIDLKLVCDGTPQCQDRSDEINCMKLSEECGHPCDNKTRCIPETFLCDGERDCADGTDEANCVVEPCSSDRFQCSNGQCVALALHCDGYADCRDHSDEKGCPQPPHCPVKQRCPHTHECLLKQWLCDGDQDCSDGSDERNCKVTLLKCGDFQWSCASKTQCIATMWRCDGVKDCKDESDESGCGQVKCPTHLFQCGSGECVDPDLVCNRASDCADGSDEGLGCLKNNCSSPSRPSCQHYCMNTPHGARCGCKTGFRLHSDGLTCNDMDECKEIQPAACSHKCLNTLGSYLCQCHPEFILEPDGRSCKTAEEPSLLISEQYELLNLGLRSSSIEALIAPGQKAIFSLDYDRREQRVYWVSLEEESIKYAFHRIKENIGTIVKGVKSDSIAIDWMGRNLYWVDGVAGQILAVRLTSSIVKAQNYIIVVDKDLHQPRSLVLLPQKGIMFWSEIGGRARIERSGMDGSDRKVVVSRGLEQPVSMTVDTLTDRLYWTDEKLRCIGSATLDGENMRLLQLSEMPSLFSVAVFNDMVYWSDTHRRSVQAANKLTGKNRKVLLKRPGQPFDLKVVHPLLQPNVSGPCEKLRCSHVCLLTPGLDAVCRCPAGLLLAVDGFTCATDSSPFLMLLSPTMITQIFTKSLQAEVGLKTWPEHRALALPAVNEASDFDLLLKDRTISVADAGRGSVAQLKLSGSGFTPLGHVLQLKGDLVTALAVDWVTQNLYWSSVKSPQLYVTSPGGKYTGLVLQAELEGTISIALHPPTGRLCFTAVGRMAAQSLPQVYCAHMDGNNRTLLWSKAKMPASLAFSEKGTTLYWADIGNEMISSINIDGSDYTEYSTGSAFIVSFARVEDIYFWITLDNGTAKVWYTDGFQPKLMWFEVTANVIELKAYSRSSQKGTNVCSENNGGCSHLCLPYPGGRSCRCAQDYLSVNKTKCVSNLECPVGSKACRDGLKCIPAAKFCDQIPDCQDGSDEECALGSAVDLSPSGDGSAAVQESCQAERCSGHGTCVRVEGEPVCECEEGYSGDLCQNAASSSTALALTLTFLFGGALMAAVILKRRRAQAAREDTTEKETLVTDVEEHTTYSNFANELYDPEEGPITPAITTTPVVS</sequence>
<dbReference type="PROSITE" id="PS50026">
    <property type="entry name" value="EGF_3"/>
    <property type="match status" value="2"/>
</dbReference>
<dbReference type="GO" id="GO:0006897">
    <property type="term" value="P:endocytosis"/>
    <property type="evidence" value="ECO:0007669"/>
    <property type="project" value="UniProtKB-KW"/>
</dbReference>
<dbReference type="Gene3D" id="4.10.400.10">
    <property type="entry name" value="Low-density Lipoprotein Receptor"/>
    <property type="match status" value="44"/>
</dbReference>
<dbReference type="InterPro" id="IPR049883">
    <property type="entry name" value="NOTCH1_EGF-like"/>
</dbReference>
<keyword evidence="6" id="KW-0677">Repeat</keyword>
<evidence type="ECO:0000259" key="17">
    <source>
        <dbReference type="PROSITE" id="PS50026"/>
    </source>
</evidence>
<dbReference type="SUPFAM" id="SSF57424">
    <property type="entry name" value="LDL receptor-like module"/>
    <property type="match status" value="50"/>
</dbReference>
<feature type="disulfide bond" evidence="13">
    <location>
        <begin position="1389"/>
        <end position="1404"/>
    </location>
</feature>
<dbReference type="FunFam" id="2.120.10.30:FF:000241">
    <property type="entry name" value="Low-density lipoprotein receptor-related protein 6"/>
    <property type="match status" value="1"/>
</dbReference>
<proteinExistence type="predicted"/>
<evidence type="ECO:0000313" key="18">
    <source>
        <dbReference type="EMBL" id="KAF4107934.1"/>
    </source>
</evidence>
<evidence type="ECO:0000256" key="16">
    <source>
        <dbReference type="SAM" id="SignalP"/>
    </source>
</evidence>
<evidence type="ECO:0000256" key="9">
    <source>
        <dbReference type="ARBA" id="ARBA00023157"/>
    </source>
</evidence>
<dbReference type="SMART" id="SM00179">
    <property type="entry name" value="EGF_CA"/>
    <property type="match status" value="4"/>
</dbReference>
<feature type="disulfide bond" evidence="13">
    <location>
        <begin position="878"/>
        <end position="893"/>
    </location>
</feature>
<feature type="disulfide bond" evidence="13">
    <location>
        <begin position="1339"/>
        <end position="1354"/>
    </location>
</feature>
<dbReference type="Pfam" id="PF07645">
    <property type="entry name" value="EGF_CA"/>
    <property type="match status" value="2"/>
</dbReference>
<feature type="disulfide bond" evidence="13">
    <location>
        <begin position="1788"/>
        <end position="1803"/>
    </location>
</feature>
<keyword evidence="2 12" id="KW-0245">EGF-like domain</keyword>
<feature type="disulfide bond" evidence="13">
    <location>
        <begin position="2690"/>
        <end position="2705"/>
    </location>
</feature>
<feature type="disulfide bond" evidence="13">
    <location>
        <begin position="2223"/>
        <end position="2238"/>
    </location>
</feature>